<dbReference type="InterPro" id="IPR050463">
    <property type="entry name" value="Gfo/Idh/MocA_oxidrdct_glycsds"/>
</dbReference>
<dbReference type="GO" id="GO:0000166">
    <property type="term" value="F:nucleotide binding"/>
    <property type="evidence" value="ECO:0007669"/>
    <property type="project" value="InterPro"/>
</dbReference>
<sequence length="415" mass="44393">MTKAEPAPLRIGMVGYAFMGAAHSHAWRTAHRFFDLPLTPQLTAVAGRNAAAVEEAAARMGWASTETDWRALIERDDIDLIDICSPGNTHAEIAVAALRAGKHVLCEKPLANTVAEAEEMAAAAQEAARNGVFAMCGYSYRRTPALALAKRMVDDGRLGKIRQVRAQYLQDWLSDENAPLTWRLDREVSGSGALGDIGAHIIDAAQFVTGQQITGVSALLETFTRRRPVGGDFVGLGGHGAAGEDQPMGDVSVDDAAIFTARFDGGPIGVFEATRAALGRKNAMRLEVNGSQGSLAFDFEDMNFLQFYDGTDRPGEQGFHRIMVTEPEHPYVGNWWPTGHGLGYEHGFTHQAADLVAALAAGTQPAPSFADALQVQRVLAAVEESAADDSRWTPVDANAHSAAGAALKTTAEEIR</sequence>
<gene>
    <name evidence="5" type="ORF">KG104_09285</name>
</gene>
<dbReference type="Pfam" id="PF22725">
    <property type="entry name" value="GFO_IDH_MocA_C3"/>
    <property type="match status" value="1"/>
</dbReference>
<dbReference type="InterPro" id="IPR000683">
    <property type="entry name" value="Gfo/Idh/MocA-like_OxRdtase_N"/>
</dbReference>
<dbReference type="Proteomes" id="UP000680588">
    <property type="component" value="Chromosome"/>
</dbReference>
<protein>
    <submittedName>
        <fullName evidence="5">Gfo/Idh/MocA family oxidoreductase</fullName>
    </submittedName>
</protein>
<dbReference type="Gene3D" id="3.30.360.10">
    <property type="entry name" value="Dihydrodipicolinate Reductase, domain 2"/>
    <property type="match status" value="1"/>
</dbReference>
<dbReference type="PANTHER" id="PTHR43818:SF11">
    <property type="entry name" value="BCDNA.GH03377"/>
    <property type="match status" value="1"/>
</dbReference>
<evidence type="ECO:0000259" key="4">
    <source>
        <dbReference type="Pfam" id="PF22725"/>
    </source>
</evidence>
<dbReference type="EMBL" id="CP076456">
    <property type="protein sequence ID" value="QWQ34762.1"/>
    <property type="molecule type" value="Genomic_DNA"/>
</dbReference>
<feature type="domain" description="Gfo/Idh/MocA-like oxidoreductase N-terminal" evidence="3">
    <location>
        <begin position="9"/>
        <end position="128"/>
    </location>
</feature>
<evidence type="ECO:0000256" key="2">
    <source>
        <dbReference type="ARBA" id="ARBA00023027"/>
    </source>
</evidence>
<name>A0A975PDI0_9MICC</name>
<dbReference type="InterPro" id="IPR036291">
    <property type="entry name" value="NAD(P)-bd_dom_sf"/>
</dbReference>
<dbReference type="Pfam" id="PF01408">
    <property type="entry name" value="GFO_IDH_MocA"/>
    <property type="match status" value="1"/>
</dbReference>
<evidence type="ECO:0000313" key="6">
    <source>
        <dbReference type="Proteomes" id="UP000680588"/>
    </source>
</evidence>
<organism evidence="5 6">
    <name type="scientific">Arthrobacter sunyaminii</name>
    <dbReference type="NCBI Taxonomy" id="2816859"/>
    <lineage>
        <taxon>Bacteria</taxon>
        <taxon>Bacillati</taxon>
        <taxon>Actinomycetota</taxon>
        <taxon>Actinomycetes</taxon>
        <taxon>Micrococcales</taxon>
        <taxon>Micrococcaceae</taxon>
        <taxon>Arthrobacter</taxon>
    </lineage>
</organism>
<dbReference type="PANTHER" id="PTHR43818">
    <property type="entry name" value="BCDNA.GH03377"/>
    <property type="match status" value="1"/>
</dbReference>
<proteinExistence type="predicted"/>
<dbReference type="InterPro" id="IPR055170">
    <property type="entry name" value="GFO_IDH_MocA-like_dom"/>
</dbReference>
<dbReference type="RefSeq" id="WP_207346826.1">
    <property type="nucleotide sequence ID" value="NZ_CP076456.1"/>
</dbReference>
<evidence type="ECO:0000259" key="3">
    <source>
        <dbReference type="Pfam" id="PF01408"/>
    </source>
</evidence>
<evidence type="ECO:0000313" key="5">
    <source>
        <dbReference type="EMBL" id="QWQ34762.1"/>
    </source>
</evidence>
<accession>A0A975PDI0</accession>
<keyword evidence="2" id="KW-0520">NAD</keyword>
<dbReference type="KEGG" id="asun:KG104_09285"/>
<keyword evidence="6" id="KW-1185">Reference proteome</keyword>
<evidence type="ECO:0000256" key="1">
    <source>
        <dbReference type="ARBA" id="ARBA00023002"/>
    </source>
</evidence>
<keyword evidence="1" id="KW-0560">Oxidoreductase</keyword>
<dbReference type="GO" id="GO:0016491">
    <property type="term" value="F:oxidoreductase activity"/>
    <property type="evidence" value="ECO:0007669"/>
    <property type="project" value="UniProtKB-KW"/>
</dbReference>
<dbReference type="SUPFAM" id="SSF55347">
    <property type="entry name" value="Glyceraldehyde-3-phosphate dehydrogenase-like, C-terminal domain"/>
    <property type="match status" value="1"/>
</dbReference>
<dbReference type="SUPFAM" id="SSF51735">
    <property type="entry name" value="NAD(P)-binding Rossmann-fold domains"/>
    <property type="match status" value="1"/>
</dbReference>
<feature type="domain" description="GFO/IDH/MocA-like oxidoreductase" evidence="4">
    <location>
        <begin position="148"/>
        <end position="295"/>
    </location>
</feature>
<dbReference type="AlphaFoldDB" id="A0A975PDI0"/>
<dbReference type="Gene3D" id="3.40.50.720">
    <property type="entry name" value="NAD(P)-binding Rossmann-like Domain"/>
    <property type="match status" value="1"/>
</dbReference>
<reference evidence="5" key="1">
    <citation type="submission" date="2021-06" db="EMBL/GenBank/DDBJ databases">
        <title>Novel species in genus Arthrobacter.</title>
        <authorList>
            <person name="Zhang G."/>
        </authorList>
    </citation>
    <scope>NUCLEOTIDE SEQUENCE</scope>
    <source>
        <strain evidence="5">Zg-ZUI122</strain>
    </source>
</reference>